<dbReference type="EMBL" id="JACHXS010000011">
    <property type="protein sequence ID" value="MBB3224207.1"/>
    <property type="molecule type" value="Genomic_DNA"/>
</dbReference>
<evidence type="ECO:0000313" key="4">
    <source>
        <dbReference type="Proteomes" id="UP000298763"/>
    </source>
</evidence>
<dbReference type="OrthoDB" id="8553502at2"/>
<sequence length="285" mass="31370">MLNNERTAAAFQGGVQRVMNQLYRHDFHYRHASANCAGVSIDVFDSLGWHSETGATAPLKSIAAYAYTAASEGSLRNGRNIYDYLNEEQTRLLPVVAFEAAGLDLLRIVGATGTQRVFTCYEQQLRSDVDAIFLVCIPQVPSSRATGSAPVFSLNDSARACRKNRPIGKQCRSRNDLSRKRCAIPPAWRKPSPCRSRCRSPALAQSWGRSSSGSGSAGQHRKPAANSQLQRRMSWSIERPCRAAPCRRRRRNRAAGQAAQAPAPLEVRYTAADNGLSPLLQRRSP</sequence>
<feature type="compositionally biased region" description="Low complexity" evidence="1">
    <location>
        <begin position="205"/>
        <end position="218"/>
    </location>
</feature>
<feature type="region of interest" description="Disordered" evidence="1">
    <location>
        <begin position="205"/>
        <end position="285"/>
    </location>
</feature>
<keyword evidence="4" id="KW-1185">Reference proteome</keyword>
<reference evidence="3 4" key="1">
    <citation type="submission" date="2019-05" db="EMBL/GenBank/DDBJ databases">
        <title>Draft Genome Sequences of Six Type Strains of the Genus Massilia.</title>
        <authorList>
            <person name="Miess H."/>
            <person name="Frediansyhah A."/>
            <person name="Gross H."/>
        </authorList>
    </citation>
    <scope>NUCLEOTIDE SEQUENCE [LARGE SCALE GENOMIC DNA]</scope>
    <source>
        <strain evidence="3 4">DSMZ 26121</strain>
    </source>
</reference>
<name>A0A4P8HZQ2_9BURK</name>
<gene>
    <name evidence="3" type="ORF">FCL38_28620</name>
    <name evidence="2" type="ORF">FHS02_005066</name>
</gene>
<dbReference type="EMBL" id="CP040017">
    <property type="protein sequence ID" value="QCP13935.1"/>
    <property type="molecule type" value="Genomic_DNA"/>
</dbReference>
<dbReference type="Proteomes" id="UP000298763">
    <property type="component" value="Chromosome"/>
</dbReference>
<dbReference type="RefSeq" id="WP_137316711.1">
    <property type="nucleotide sequence ID" value="NZ_CP040017.1"/>
</dbReference>
<evidence type="ECO:0000313" key="2">
    <source>
        <dbReference type="EMBL" id="MBB3224207.1"/>
    </source>
</evidence>
<dbReference type="Proteomes" id="UP000584325">
    <property type="component" value="Unassembled WGS sequence"/>
</dbReference>
<dbReference type="AlphaFoldDB" id="A0A4P8HZQ2"/>
<evidence type="ECO:0000313" key="3">
    <source>
        <dbReference type="EMBL" id="QCP13935.1"/>
    </source>
</evidence>
<feature type="compositionally biased region" description="Low complexity" evidence="1">
    <location>
        <begin position="254"/>
        <end position="264"/>
    </location>
</feature>
<proteinExistence type="predicted"/>
<protein>
    <submittedName>
        <fullName evidence="2">Uncharacterized protein</fullName>
    </submittedName>
</protein>
<evidence type="ECO:0000313" key="5">
    <source>
        <dbReference type="Proteomes" id="UP000584325"/>
    </source>
</evidence>
<reference evidence="2 5" key="2">
    <citation type="submission" date="2020-08" db="EMBL/GenBank/DDBJ databases">
        <title>Genomic Encyclopedia of Type Strains, Phase III (KMG-III): the genomes of soil and plant-associated and newly described type strains.</title>
        <authorList>
            <person name="Whitman W."/>
        </authorList>
    </citation>
    <scope>NUCLEOTIDE SEQUENCE [LARGE SCALE GENOMIC DNA]</scope>
    <source>
        <strain evidence="2 5">CECT 7753</strain>
    </source>
</reference>
<organism evidence="2 5">
    <name type="scientific">Pseudoduganella umbonata</name>
    <dbReference type="NCBI Taxonomy" id="864828"/>
    <lineage>
        <taxon>Bacteria</taxon>
        <taxon>Pseudomonadati</taxon>
        <taxon>Pseudomonadota</taxon>
        <taxon>Betaproteobacteria</taxon>
        <taxon>Burkholderiales</taxon>
        <taxon>Oxalobacteraceae</taxon>
        <taxon>Telluria group</taxon>
        <taxon>Pseudoduganella</taxon>
    </lineage>
</organism>
<evidence type="ECO:0000256" key="1">
    <source>
        <dbReference type="SAM" id="MobiDB-lite"/>
    </source>
</evidence>
<accession>A0A4P8HZQ2</accession>